<name>A0A942UIB3_9BACI</name>
<gene>
    <name evidence="2" type="ORF">KHA91_04410</name>
</gene>
<reference evidence="2 3" key="1">
    <citation type="submission" date="2021-05" db="EMBL/GenBank/DDBJ databases">
        <title>Novel Bacillus species.</title>
        <authorList>
            <person name="Liu G."/>
        </authorList>
    </citation>
    <scope>NUCLEOTIDE SEQUENCE [LARGE SCALE GENOMIC DNA]</scope>
    <source>
        <strain evidence="2 3">FJAT-49682</strain>
    </source>
</reference>
<feature type="compositionally biased region" description="Polar residues" evidence="1">
    <location>
        <begin position="24"/>
        <end position="48"/>
    </location>
</feature>
<feature type="region of interest" description="Disordered" evidence="1">
    <location>
        <begin position="19"/>
        <end position="57"/>
    </location>
</feature>
<dbReference type="Proteomes" id="UP000676456">
    <property type="component" value="Unassembled WGS sequence"/>
</dbReference>
<comment type="caution">
    <text evidence="2">The sequence shown here is derived from an EMBL/GenBank/DDBJ whole genome shotgun (WGS) entry which is preliminary data.</text>
</comment>
<sequence length="57" mass="6203">MSEGPKKISLQEAVQQRLAEKKAAQNSKANLKGSTATKKLSSQQTKKASNTRRKMGT</sequence>
<evidence type="ECO:0000313" key="2">
    <source>
        <dbReference type="EMBL" id="MBS4221995.1"/>
    </source>
</evidence>
<organism evidence="2 3">
    <name type="scientific">Lederbergia citrea</name>
    <dbReference type="NCBI Taxonomy" id="2833581"/>
    <lineage>
        <taxon>Bacteria</taxon>
        <taxon>Bacillati</taxon>
        <taxon>Bacillota</taxon>
        <taxon>Bacilli</taxon>
        <taxon>Bacillales</taxon>
        <taxon>Bacillaceae</taxon>
        <taxon>Lederbergia</taxon>
    </lineage>
</organism>
<dbReference type="EMBL" id="JAGYPN010000001">
    <property type="protein sequence ID" value="MBS4221995.1"/>
    <property type="molecule type" value="Genomic_DNA"/>
</dbReference>
<accession>A0A942UIB3</accession>
<proteinExistence type="predicted"/>
<evidence type="ECO:0000313" key="3">
    <source>
        <dbReference type="Proteomes" id="UP000676456"/>
    </source>
</evidence>
<keyword evidence="3" id="KW-1185">Reference proteome</keyword>
<evidence type="ECO:0000256" key="1">
    <source>
        <dbReference type="SAM" id="MobiDB-lite"/>
    </source>
</evidence>
<dbReference type="AlphaFoldDB" id="A0A942UIB3"/>
<dbReference type="RefSeq" id="WP_213096973.1">
    <property type="nucleotide sequence ID" value="NZ_JAGYPH010000001.1"/>
</dbReference>
<protein>
    <submittedName>
        <fullName evidence="2">Uncharacterized protein</fullName>
    </submittedName>
</protein>